<dbReference type="RefSeq" id="WP_139465902.1">
    <property type="nucleotide sequence ID" value="NZ_VDHJ01000009.1"/>
</dbReference>
<reference evidence="1 2" key="1">
    <citation type="submission" date="2019-06" db="EMBL/GenBank/DDBJ databases">
        <authorList>
            <person name="Li J."/>
        </authorList>
    </citation>
    <scope>NUCLEOTIDE SEQUENCE [LARGE SCALE GENOMIC DNA]</scope>
    <source>
        <strain evidence="1 2">LMG 28165</strain>
    </source>
</reference>
<comment type="caution">
    <text evidence="1">The sequence shown here is derived from an EMBL/GenBank/DDBJ whole genome shotgun (WGS) entry which is preliminary data.</text>
</comment>
<dbReference type="OrthoDB" id="4414653at2"/>
<accession>A0A5C4U3A1</accession>
<organism evidence="1 2">
    <name type="scientific">Corynebacterium tapiri</name>
    <dbReference type="NCBI Taxonomy" id="1448266"/>
    <lineage>
        <taxon>Bacteria</taxon>
        <taxon>Bacillati</taxon>
        <taxon>Actinomycetota</taxon>
        <taxon>Actinomycetes</taxon>
        <taxon>Mycobacteriales</taxon>
        <taxon>Corynebacteriaceae</taxon>
        <taxon>Corynebacterium</taxon>
    </lineage>
</organism>
<dbReference type="AlphaFoldDB" id="A0A5C4U3A1"/>
<keyword evidence="2" id="KW-1185">Reference proteome</keyword>
<evidence type="ECO:0000313" key="1">
    <source>
        <dbReference type="EMBL" id="TNL96873.1"/>
    </source>
</evidence>
<dbReference type="Proteomes" id="UP000312032">
    <property type="component" value="Unassembled WGS sequence"/>
</dbReference>
<proteinExistence type="predicted"/>
<evidence type="ECO:0000313" key="2">
    <source>
        <dbReference type="Proteomes" id="UP000312032"/>
    </source>
</evidence>
<protein>
    <submittedName>
        <fullName evidence="1">Uncharacterized protein</fullName>
    </submittedName>
</protein>
<dbReference type="EMBL" id="VDHJ01000009">
    <property type="protein sequence ID" value="TNL96873.1"/>
    <property type="molecule type" value="Genomic_DNA"/>
</dbReference>
<gene>
    <name evidence="1" type="ORF">FHE74_07615</name>
</gene>
<name>A0A5C4U3A1_9CORY</name>
<sequence length="107" mass="11712">MFHVKHRLYIRTELTIPGAGVAVHIAELEERDERTCSMLRLIELAPDDTIMGAAGKGKKAGAVTAPNDVVPHPSTYHEYDGLQATHLSEAEFTALWSEAQAKFPDLG</sequence>